<dbReference type="AlphaFoldDB" id="A0A486NW27"/>
<evidence type="ECO:0000313" key="1">
    <source>
        <dbReference type="EMBL" id="VGL63328.1"/>
    </source>
</evidence>
<dbReference type="RefSeq" id="WP_155062514.1">
    <property type="nucleotide sequence ID" value="NZ_BNEY01000001.1"/>
</dbReference>
<organism evidence="1">
    <name type="scientific">Klebsiella pneumoniae</name>
    <dbReference type="NCBI Taxonomy" id="573"/>
    <lineage>
        <taxon>Bacteria</taxon>
        <taxon>Pseudomonadati</taxon>
        <taxon>Pseudomonadota</taxon>
        <taxon>Gammaproteobacteria</taxon>
        <taxon>Enterobacterales</taxon>
        <taxon>Enterobacteriaceae</taxon>
        <taxon>Klebsiella/Raoultella group</taxon>
        <taxon>Klebsiella</taxon>
        <taxon>Klebsiella pneumoniae complex</taxon>
    </lineage>
</organism>
<sequence>MSDKTSGGKIDDDAWYGDAVDRPETLHVGAIHYDIEMDVAHLIAEQRESERRG</sequence>
<proteinExistence type="predicted"/>
<accession>A0A486NW27</accession>
<name>A0A486NW27_KLEPN</name>
<dbReference type="EMBL" id="CAAHCT010000003">
    <property type="protein sequence ID" value="VGL63328.1"/>
    <property type="molecule type" value="Genomic_DNA"/>
</dbReference>
<reference evidence="1" key="1">
    <citation type="submission" date="2019-03" db="EMBL/GenBank/DDBJ databases">
        <authorList>
            <consortium name="Pathogen Informatics"/>
        </authorList>
    </citation>
    <scope>NUCLEOTIDE SEQUENCE</scope>
    <source>
        <strain evidence="1">5012STDY7626449</strain>
    </source>
</reference>
<gene>
    <name evidence="1" type="ORF">SAMEA4873651_01638</name>
</gene>
<protein>
    <submittedName>
        <fullName evidence="1">Uncharacterized protein</fullName>
    </submittedName>
</protein>